<accession>A0A1L9PZ82</accession>
<evidence type="ECO:0000256" key="1">
    <source>
        <dbReference type="SAM" id="MobiDB-lite"/>
    </source>
</evidence>
<feature type="compositionally biased region" description="Basic residues" evidence="1">
    <location>
        <begin position="24"/>
        <end position="34"/>
    </location>
</feature>
<dbReference type="RefSeq" id="XP_040672590.1">
    <property type="nucleotide sequence ID" value="XM_040810790.1"/>
</dbReference>
<organism evidence="2 3">
    <name type="scientific">Aspergillus versicolor CBS 583.65</name>
    <dbReference type="NCBI Taxonomy" id="1036611"/>
    <lineage>
        <taxon>Eukaryota</taxon>
        <taxon>Fungi</taxon>
        <taxon>Dikarya</taxon>
        <taxon>Ascomycota</taxon>
        <taxon>Pezizomycotina</taxon>
        <taxon>Eurotiomycetes</taxon>
        <taxon>Eurotiomycetidae</taxon>
        <taxon>Eurotiales</taxon>
        <taxon>Aspergillaceae</taxon>
        <taxon>Aspergillus</taxon>
        <taxon>Aspergillus subgen. Nidulantes</taxon>
    </lineage>
</organism>
<dbReference type="VEuPathDB" id="FungiDB:ASPVEDRAFT_338484"/>
<sequence>MPKGREKNKNPKLAYLHRGAIQEKKKKKKKKKRRPTVLYACCSPYPPRLFDLRKGNGTEPFQIREGKEENYTLASSFVNFLPLLYLCQLHLLVSYPHNHYRYHCTRTRPGIQIKKTPATTAKPRSPSPSFASFALFFLRQQEGPSITPRPDKHSVVHHV</sequence>
<feature type="region of interest" description="Disordered" evidence="1">
    <location>
        <begin position="1"/>
        <end position="34"/>
    </location>
</feature>
<name>A0A1L9PZ82_ASPVE</name>
<dbReference type="GeneID" id="63726301"/>
<evidence type="ECO:0000313" key="2">
    <source>
        <dbReference type="EMBL" id="OJJ06828.1"/>
    </source>
</evidence>
<proteinExistence type="predicted"/>
<dbReference type="Proteomes" id="UP000184073">
    <property type="component" value="Unassembled WGS sequence"/>
</dbReference>
<dbReference type="AlphaFoldDB" id="A0A1L9PZ82"/>
<keyword evidence="3" id="KW-1185">Reference proteome</keyword>
<dbReference type="EMBL" id="KV878135">
    <property type="protein sequence ID" value="OJJ06828.1"/>
    <property type="molecule type" value="Genomic_DNA"/>
</dbReference>
<protein>
    <submittedName>
        <fullName evidence="2">Uncharacterized protein</fullName>
    </submittedName>
</protein>
<gene>
    <name evidence="2" type="ORF">ASPVEDRAFT_338484</name>
</gene>
<evidence type="ECO:0000313" key="3">
    <source>
        <dbReference type="Proteomes" id="UP000184073"/>
    </source>
</evidence>
<reference evidence="3" key="1">
    <citation type="journal article" date="2017" name="Genome Biol.">
        <title>Comparative genomics reveals high biological diversity and specific adaptations in the industrially and medically important fungal genus Aspergillus.</title>
        <authorList>
            <person name="de Vries R.P."/>
            <person name="Riley R."/>
            <person name="Wiebenga A."/>
            <person name="Aguilar-Osorio G."/>
            <person name="Amillis S."/>
            <person name="Uchima C.A."/>
            <person name="Anderluh G."/>
            <person name="Asadollahi M."/>
            <person name="Askin M."/>
            <person name="Barry K."/>
            <person name="Battaglia E."/>
            <person name="Bayram O."/>
            <person name="Benocci T."/>
            <person name="Braus-Stromeyer S.A."/>
            <person name="Caldana C."/>
            <person name="Canovas D."/>
            <person name="Cerqueira G.C."/>
            <person name="Chen F."/>
            <person name="Chen W."/>
            <person name="Choi C."/>
            <person name="Clum A."/>
            <person name="Dos Santos R.A."/>
            <person name="Damasio A.R."/>
            <person name="Diallinas G."/>
            <person name="Emri T."/>
            <person name="Fekete E."/>
            <person name="Flipphi M."/>
            <person name="Freyberg S."/>
            <person name="Gallo A."/>
            <person name="Gournas C."/>
            <person name="Habgood R."/>
            <person name="Hainaut M."/>
            <person name="Harispe M.L."/>
            <person name="Henrissat B."/>
            <person name="Hilden K.S."/>
            <person name="Hope R."/>
            <person name="Hossain A."/>
            <person name="Karabika E."/>
            <person name="Karaffa L."/>
            <person name="Karanyi Z."/>
            <person name="Krasevec N."/>
            <person name="Kuo A."/>
            <person name="Kusch H."/>
            <person name="LaButti K."/>
            <person name="Lagendijk E.L."/>
            <person name="Lapidus A."/>
            <person name="Levasseur A."/>
            <person name="Lindquist E."/>
            <person name="Lipzen A."/>
            <person name="Logrieco A.F."/>
            <person name="MacCabe A."/>
            <person name="Maekelae M.R."/>
            <person name="Malavazi I."/>
            <person name="Melin P."/>
            <person name="Meyer V."/>
            <person name="Mielnichuk N."/>
            <person name="Miskei M."/>
            <person name="Molnar A.P."/>
            <person name="Mule G."/>
            <person name="Ngan C.Y."/>
            <person name="Orejas M."/>
            <person name="Orosz E."/>
            <person name="Ouedraogo J.P."/>
            <person name="Overkamp K.M."/>
            <person name="Park H.-S."/>
            <person name="Perrone G."/>
            <person name="Piumi F."/>
            <person name="Punt P.J."/>
            <person name="Ram A.F."/>
            <person name="Ramon A."/>
            <person name="Rauscher S."/>
            <person name="Record E."/>
            <person name="Riano-Pachon D.M."/>
            <person name="Robert V."/>
            <person name="Roehrig J."/>
            <person name="Ruller R."/>
            <person name="Salamov A."/>
            <person name="Salih N.S."/>
            <person name="Samson R.A."/>
            <person name="Sandor E."/>
            <person name="Sanguinetti M."/>
            <person name="Schuetze T."/>
            <person name="Sepcic K."/>
            <person name="Shelest E."/>
            <person name="Sherlock G."/>
            <person name="Sophianopoulou V."/>
            <person name="Squina F.M."/>
            <person name="Sun H."/>
            <person name="Susca A."/>
            <person name="Todd R.B."/>
            <person name="Tsang A."/>
            <person name="Unkles S.E."/>
            <person name="van de Wiele N."/>
            <person name="van Rossen-Uffink D."/>
            <person name="Oliveira J.V."/>
            <person name="Vesth T.C."/>
            <person name="Visser J."/>
            <person name="Yu J.-H."/>
            <person name="Zhou M."/>
            <person name="Andersen M.R."/>
            <person name="Archer D.B."/>
            <person name="Baker S.E."/>
            <person name="Benoit I."/>
            <person name="Brakhage A.A."/>
            <person name="Braus G.H."/>
            <person name="Fischer R."/>
            <person name="Frisvad J.C."/>
            <person name="Goldman G.H."/>
            <person name="Houbraken J."/>
            <person name="Oakley B."/>
            <person name="Pocsi I."/>
            <person name="Scazzocchio C."/>
            <person name="Seiboth B."/>
            <person name="vanKuyk P.A."/>
            <person name="Wortman J."/>
            <person name="Dyer P.S."/>
            <person name="Grigoriev I.V."/>
        </authorList>
    </citation>
    <scope>NUCLEOTIDE SEQUENCE [LARGE SCALE GENOMIC DNA]</scope>
    <source>
        <strain evidence="3">CBS 583.65</strain>
    </source>
</reference>